<protein>
    <recommendedName>
        <fullName evidence="1">F-box domain-containing protein</fullName>
    </recommendedName>
</protein>
<name>A0AAU9K051_9CILI</name>
<proteinExistence type="predicted"/>
<reference evidence="2" key="1">
    <citation type="submission" date="2021-09" db="EMBL/GenBank/DDBJ databases">
        <authorList>
            <consortium name="AG Swart"/>
            <person name="Singh M."/>
            <person name="Singh A."/>
            <person name="Seah K."/>
            <person name="Emmerich C."/>
        </authorList>
    </citation>
    <scope>NUCLEOTIDE SEQUENCE</scope>
    <source>
        <strain evidence="2">ATCC30299</strain>
    </source>
</reference>
<gene>
    <name evidence="2" type="ORF">BSTOLATCC_MIC54008</name>
</gene>
<sequence length="398" mass="46674">MEILPDALLGEIMQYLSIPEVFLSFSLLNRDFLSISRHPYNLSRYLSNVFHLSKSLCLSKVKTEDLLSKALHRSSIEKLKFTGFATTGGVDEDEVIWWVDSLFHENGPGYCTRDNKLNLNIAGVLSSTLDFQDYERIRHEAVSLVRKNRILKEIYPHHVLDEGDEPSYYEEQIYKQAWREAGRIFTDNIRSTKAKRDAMKEYERIYKVLVKHEPKIEKYRRNEKDPYVLIQPIDYTAVENSSIVASIRALEFSREGNFTCPVETFMAFISDSSIDIESEELKAYDNLFTVDDIQNLQENDIKIPKQYSFIEEKEEGYQCMIFNWTQNALKPMIWGKFTKRSCNKIRISLIEIFSGKFVYVKLINPESRMTEMNDNHQYPNIDAGYVLFFGHQIDYRNN</sequence>
<dbReference type="Proteomes" id="UP001162131">
    <property type="component" value="Unassembled WGS sequence"/>
</dbReference>
<dbReference type="InterPro" id="IPR001810">
    <property type="entry name" value="F-box_dom"/>
</dbReference>
<dbReference type="AlphaFoldDB" id="A0AAU9K051"/>
<keyword evidence="3" id="KW-1185">Reference proteome</keyword>
<dbReference type="EMBL" id="CAJZBQ010000053">
    <property type="protein sequence ID" value="CAG9331952.1"/>
    <property type="molecule type" value="Genomic_DNA"/>
</dbReference>
<evidence type="ECO:0000313" key="2">
    <source>
        <dbReference type="EMBL" id="CAG9331952.1"/>
    </source>
</evidence>
<comment type="caution">
    <text evidence="2">The sequence shown here is derived from an EMBL/GenBank/DDBJ whole genome shotgun (WGS) entry which is preliminary data.</text>
</comment>
<accession>A0AAU9K051</accession>
<organism evidence="2 3">
    <name type="scientific">Blepharisma stoltei</name>
    <dbReference type="NCBI Taxonomy" id="1481888"/>
    <lineage>
        <taxon>Eukaryota</taxon>
        <taxon>Sar</taxon>
        <taxon>Alveolata</taxon>
        <taxon>Ciliophora</taxon>
        <taxon>Postciliodesmatophora</taxon>
        <taxon>Heterotrichea</taxon>
        <taxon>Heterotrichida</taxon>
        <taxon>Blepharismidae</taxon>
        <taxon>Blepharisma</taxon>
    </lineage>
</organism>
<dbReference type="PROSITE" id="PS50181">
    <property type="entry name" value="FBOX"/>
    <property type="match status" value="1"/>
</dbReference>
<evidence type="ECO:0000259" key="1">
    <source>
        <dbReference type="PROSITE" id="PS50181"/>
    </source>
</evidence>
<feature type="domain" description="F-box" evidence="1">
    <location>
        <begin position="1"/>
        <end position="49"/>
    </location>
</feature>
<evidence type="ECO:0000313" key="3">
    <source>
        <dbReference type="Proteomes" id="UP001162131"/>
    </source>
</evidence>